<reference evidence="5 6" key="1">
    <citation type="journal article" date="2014" name="Int. J. Syst. Evol. Microbiol.">
        <title>Complete genome sequence of Corynebacterium casei LMG S-19264T (=DSM 44701T), isolated from a smear-ripened cheese.</title>
        <authorList>
            <consortium name="US DOE Joint Genome Institute (JGI-PGF)"/>
            <person name="Walter F."/>
            <person name="Albersmeier A."/>
            <person name="Kalinowski J."/>
            <person name="Ruckert C."/>
        </authorList>
    </citation>
    <scope>NUCLEOTIDE SEQUENCE [LARGE SCALE GENOMIC DNA]</scope>
    <source>
        <strain evidence="5 6">CGMCC 1.15896</strain>
    </source>
</reference>
<dbReference type="GO" id="GO:0030313">
    <property type="term" value="C:cell envelope"/>
    <property type="evidence" value="ECO:0007669"/>
    <property type="project" value="UniProtKB-SubCell"/>
</dbReference>
<dbReference type="Proteomes" id="UP000596977">
    <property type="component" value="Unassembled WGS sequence"/>
</dbReference>
<dbReference type="PANTHER" id="PTHR46847">
    <property type="entry name" value="D-ALLOSE-BINDING PERIPLASMIC PROTEIN-RELATED"/>
    <property type="match status" value="1"/>
</dbReference>
<evidence type="ECO:0000256" key="3">
    <source>
        <dbReference type="ARBA" id="ARBA00022729"/>
    </source>
</evidence>
<protein>
    <recommendedName>
        <fullName evidence="4">Periplasmic binding protein domain-containing protein</fullName>
    </recommendedName>
</protein>
<dbReference type="GO" id="GO:0030246">
    <property type="term" value="F:carbohydrate binding"/>
    <property type="evidence" value="ECO:0007669"/>
    <property type="project" value="UniProtKB-ARBA"/>
</dbReference>
<comment type="similarity">
    <text evidence="2">Belongs to the bacterial solute-binding protein 2 family.</text>
</comment>
<keyword evidence="6" id="KW-1185">Reference proteome</keyword>
<dbReference type="OrthoDB" id="3600104at2"/>
<dbReference type="AlphaFoldDB" id="A0A916VWV9"/>
<evidence type="ECO:0000259" key="4">
    <source>
        <dbReference type="Pfam" id="PF13407"/>
    </source>
</evidence>
<dbReference type="Pfam" id="PF13407">
    <property type="entry name" value="Peripla_BP_4"/>
    <property type="match status" value="1"/>
</dbReference>
<evidence type="ECO:0000313" key="6">
    <source>
        <dbReference type="Proteomes" id="UP000596977"/>
    </source>
</evidence>
<dbReference type="InterPro" id="IPR025997">
    <property type="entry name" value="SBP_2_dom"/>
</dbReference>
<organism evidence="5 6">
    <name type="scientific">Pelagibacterium lentulum</name>
    <dbReference type="NCBI Taxonomy" id="2029865"/>
    <lineage>
        <taxon>Bacteria</taxon>
        <taxon>Pseudomonadati</taxon>
        <taxon>Pseudomonadota</taxon>
        <taxon>Alphaproteobacteria</taxon>
        <taxon>Hyphomicrobiales</taxon>
        <taxon>Devosiaceae</taxon>
        <taxon>Pelagibacterium</taxon>
    </lineage>
</organism>
<comment type="caution">
    <text evidence="5">The sequence shown here is derived from an EMBL/GenBank/DDBJ whole genome shotgun (WGS) entry which is preliminary data.</text>
</comment>
<name>A0A916VWV9_9HYPH</name>
<gene>
    <name evidence="5" type="ORF">GCM10011499_17750</name>
</gene>
<sequence>MDRRDFIRTTGAVVATGAMVSSALGQTLPDRRIRVGFAAHSIDLQALFGQLREGFRGTLDEAGLDYEYVEAAPNTSSDHAGMLSILENMAAQQPDYVLVGPTSLELNEPGLRLIAESGAKLLMTDYVRPEEGVSYDDAVLNWVVYSHEEMGFKAGEWLGDQMRAKGIRNPKVVMLWGPAASEISVQRGEGAIAGMNSHDDLDFEIVYEANADFDRRLAYDETERAIAAYDFDAIMCLNSYMSVSASNAIAANNRSGDIVVCGMGGTIDELQGIALGEIGVAPFRDPRSMGRASAQALLAHLTGRESEIERTVYAEIPVLENAYRIRKSVPREMFDVADFLNDHLG</sequence>
<dbReference type="EMBL" id="BMKB01000002">
    <property type="protein sequence ID" value="GGA48315.1"/>
    <property type="molecule type" value="Genomic_DNA"/>
</dbReference>
<evidence type="ECO:0000256" key="1">
    <source>
        <dbReference type="ARBA" id="ARBA00004196"/>
    </source>
</evidence>
<comment type="subcellular location">
    <subcellularLocation>
        <location evidence="1">Cell envelope</location>
    </subcellularLocation>
</comment>
<dbReference type="InterPro" id="IPR028082">
    <property type="entry name" value="Peripla_BP_I"/>
</dbReference>
<keyword evidence="3" id="KW-0732">Signal</keyword>
<evidence type="ECO:0000313" key="5">
    <source>
        <dbReference type="EMBL" id="GGA48315.1"/>
    </source>
</evidence>
<dbReference type="RefSeq" id="WP_127070945.1">
    <property type="nucleotide sequence ID" value="NZ_BMKB01000002.1"/>
</dbReference>
<proteinExistence type="inferred from homology"/>
<dbReference type="PANTHER" id="PTHR46847:SF1">
    <property type="entry name" value="D-ALLOSE-BINDING PERIPLASMIC PROTEIN-RELATED"/>
    <property type="match status" value="1"/>
</dbReference>
<dbReference type="SUPFAM" id="SSF53822">
    <property type="entry name" value="Periplasmic binding protein-like I"/>
    <property type="match status" value="1"/>
</dbReference>
<feature type="domain" description="Periplasmic binding protein" evidence="4">
    <location>
        <begin position="36"/>
        <end position="305"/>
    </location>
</feature>
<dbReference type="CDD" id="cd01536">
    <property type="entry name" value="PBP1_ABC_sugar_binding-like"/>
    <property type="match status" value="1"/>
</dbReference>
<dbReference type="Gene3D" id="3.40.50.2300">
    <property type="match status" value="2"/>
</dbReference>
<evidence type="ECO:0000256" key="2">
    <source>
        <dbReference type="ARBA" id="ARBA00007639"/>
    </source>
</evidence>
<accession>A0A916VWV9</accession>